<dbReference type="InterPro" id="IPR018060">
    <property type="entry name" value="HTH_AraC"/>
</dbReference>
<keyword evidence="5" id="KW-0238">DNA-binding</keyword>
<dbReference type="InterPro" id="IPR036890">
    <property type="entry name" value="HATPase_C_sf"/>
</dbReference>
<feature type="domain" description="Response regulatory" evidence="10">
    <location>
        <begin position="1090"/>
        <end position="1205"/>
    </location>
</feature>
<dbReference type="InterPro" id="IPR001789">
    <property type="entry name" value="Sig_transdc_resp-reg_receiver"/>
</dbReference>
<dbReference type="SMART" id="SM00448">
    <property type="entry name" value="REC"/>
    <property type="match status" value="1"/>
</dbReference>
<sequence length="1335" mass="151611">MKTLKSKTIQSFVGIGIALLLFSCGKNKEKTALVDEDHAMVVADEISNHNIKAFAEDAYGHIWIATFRGLNKFDGNKYYQYFCTDDSLGLPDNNVSGVAKDKNNRLWVSTVNGICRYTDRNTFERIPMDDDNRNIVQLLVTPQNRIFIYNIGSLLEYDGQKNRFVKRLSHLDPHKNFMGSIHVDKYENIWVANLNSLRCFDHQTLKMTDSIAFPKGFYPLYTYLQDGKYFWLCAGNGIMLYNTKTKTFEHISSAIASNPVFSHDQVYCIHPYNKGGLLISTAQNGLFYYDSKAKMLTAQGHPGFPFDEPSFKVTHLFKDSRNNLWMGSSDQGYSVNYQYNKCFNANHFLVQAVGHQSVLALAADRGGNLFISTKMRGLMVYNMQNRMLKPLTLAGLDTHDRRSEIGSLLVDSCGKLWLGNGLEVIRMHYDGSRLVIEKRYQVPFVMSLMQGSHRIVWATTASNKIYAFMPDGVLKPCTLYPATFIFMPCALQLRNDRVLTAAFGQELVEVNPLSMEARKWNVNLLDWKRCLPRSSFIPTDLYEDPKGNVYVGTVTNGLMRISPDHQYAKRIDGLSCKDISAIEADRKGNIWVSTMNGLNKIDALTGAITSYYATDGIGGNQFNDRAACLLPNGRMVFGGTHGLTIFSPEKVYARQSVPLVFEILKVHNEVISPETDDCIARNLEDKPKIHLQYDQNSFSISFAALAYGDYERASYSYRLEGFDDYWVESGNSHEAFYANLPAGHYTLKVRAKSKGNDEFTAENEIEVIVASAPWNTWWAWMLYVLAASLVAYQLYRLRQRIFQEHEAVRKAELEKEQECRVNKMNMSFFANISHEFRTPLTMISGPVGMLCDDRNISNDNKKLLLIVQRSVVRMLKLVNQLMDFNKLENDTLKLKVRRTDVVNQLLRICDIFKVNADEKGILLRLYGLEDSYLMWLDTDKLEKIMNNLLSNAMKFTPKGGKIAVSLDVADGNMTVTVADSGRGIPKDQIENIFRRYYQLNNQTKGKLNWGTGIGLYYARKLAELHHGTLVAGNKQDETGAVFTLTLPVGEGIYSDAERALPEDKQTELFPILPQEEQLIDTASLTDGKPTIMVVDDDTEVVNYLQTLLVPYYNVVYRFDAESAYKTISEDEPNLILSDVIMPDKTGYELCREIKENLQLCHIPLILVTAKATVENQVEGLNTGADAYITKPFDPKLLLAMIHSLLANREKVRQLLINSTQTDEIDEKALSPQDKNFMDQLYQIMENELSNPELDVGHLTDMLHISRTKLYYKMKGLTGTNPSVFFKTYKLNRAAELIREGCYTMSEIADRTGFNTPSHFSTSFKKQFGVSPSEYK</sequence>
<dbReference type="PANTHER" id="PTHR43547:SF2">
    <property type="entry name" value="HYBRID SIGNAL TRANSDUCTION HISTIDINE KINASE C"/>
    <property type="match status" value="1"/>
</dbReference>
<evidence type="ECO:0000256" key="3">
    <source>
        <dbReference type="ARBA" id="ARBA00022553"/>
    </source>
</evidence>
<dbReference type="Pfam" id="PF12833">
    <property type="entry name" value="HTH_18"/>
    <property type="match status" value="1"/>
</dbReference>
<dbReference type="InterPro" id="IPR011123">
    <property type="entry name" value="Y_Y_Y"/>
</dbReference>
<dbReference type="GO" id="GO:0016301">
    <property type="term" value="F:kinase activity"/>
    <property type="evidence" value="ECO:0007669"/>
    <property type="project" value="UniProtKB-KW"/>
</dbReference>
<dbReference type="InterPro" id="IPR011110">
    <property type="entry name" value="Reg_prop"/>
</dbReference>
<accession>A0ABN6EJ29</accession>
<dbReference type="Pfam" id="PF00072">
    <property type="entry name" value="Response_reg"/>
    <property type="match status" value="1"/>
</dbReference>
<dbReference type="InterPro" id="IPR018062">
    <property type="entry name" value="HTH_AraC-typ_CS"/>
</dbReference>
<dbReference type="PRINTS" id="PR00344">
    <property type="entry name" value="BCTRLSENSOR"/>
</dbReference>
<proteinExistence type="predicted"/>
<evidence type="ECO:0000256" key="4">
    <source>
        <dbReference type="ARBA" id="ARBA00023015"/>
    </source>
</evidence>
<evidence type="ECO:0000313" key="11">
    <source>
        <dbReference type="EMBL" id="BCS85308.1"/>
    </source>
</evidence>
<evidence type="ECO:0000256" key="2">
    <source>
        <dbReference type="ARBA" id="ARBA00012438"/>
    </source>
</evidence>
<dbReference type="InterPro" id="IPR011006">
    <property type="entry name" value="CheY-like_superfamily"/>
</dbReference>
<dbReference type="Pfam" id="PF07495">
    <property type="entry name" value="Y_Y_Y"/>
    <property type="match status" value="1"/>
</dbReference>
<dbReference type="InterPro" id="IPR005467">
    <property type="entry name" value="His_kinase_dom"/>
</dbReference>
<dbReference type="InterPro" id="IPR009057">
    <property type="entry name" value="Homeodomain-like_sf"/>
</dbReference>
<feature type="domain" description="HTH araC/xylS-type" evidence="8">
    <location>
        <begin position="1238"/>
        <end position="1335"/>
    </location>
</feature>
<organism evidence="11 12">
    <name type="scientific">Prevotella herbatica</name>
    <dbReference type="NCBI Taxonomy" id="2801997"/>
    <lineage>
        <taxon>Bacteria</taxon>
        <taxon>Pseudomonadati</taxon>
        <taxon>Bacteroidota</taxon>
        <taxon>Bacteroidia</taxon>
        <taxon>Bacteroidales</taxon>
        <taxon>Prevotellaceae</taxon>
        <taxon>Prevotella</taxon>
    </lineage>
</organism>
<keyword evidence="11" id="KW-0808">Transferase</keyword>
<dbReference type="Gene3D" id="2.60.40.10">
    <property type="entry name" value="Immunoglobulins"/>
    <property type="match status" value="1"/>
</dbReference>
<feature type="domain" description="Histidine kinase" evidence="9">
    <location>
        <begin position="831"/>
        <end position="1050"/>
    </location>
</feature>
<name>A0ABN6EJ29_9BACT</name>
<dbReference type="Gene3D" id="3.40.50.2300">
    <property type="match status" value="1"/>
</dbReference>
<dbReference type="CDD" id="cd00082">
    <property type="entry name" value="HisKA"/>
    <property type="match status" value="1"/>
</dbReference>
<dbReference type="InterPro" id="IPR003661">
    <property type="entry name" value="HisK_dim/P_dom"/>
</dbReference>
<evidence type="ECO:0000259" key="8">
    <source>
        <dbReference type="PROSITE" id="PS01124"/>
    </source>
</evidence>
<dbReference type="RefSeq" id="WP_207155460.1">
    <property type="nucleotide sequence ID" value="NZ_AP024484.1"/>
</dbReference>
<comment type="catalytic activity">
    <reaction evidence="1">
        <text>ATP + protein L-histidine = ADP + protein N-phospho-L-histidine.</text>
        <dbReference type="EC" id="2.7.13.3"/>
    </reaction>
</comment>
<feature type="modified residue" description="4-aspartylphosphate" evidence="7">
    <location>
        <position position="1138"/>
    </location>
</feature>
<dbReference type="SMART" id="SM00387">
    <property type="entry name" value="HATPase_c"/>
    <property type="match status" value="1"/>
</dbReference>
<evidence type="ECO:0000256" key="1">
    <source>
        <dbReference type="ARBA" id="ARBA00000085"/>
    </source>
</evidence>
<dbReference type="InterPro" id="IPR036097">
    <property type="entry name" value="HisK_dim/P_sf"/>
</dbReference>
<dbReference type="EC" id="2.7.13.3" evidence="2"/>
<evidence type="ECO:0000256" key="7">
    <source>
        <dbReference type="PROSITE-ProRule" id="PRU00169"/>
    </source>
</evidence>
<dbReference type="Proteomes" id="UP001319045">
    <property type="component" value="Chromosome"/>
</dbReference>
<dbReference type="Gene3D" id="2.130.10.10">
    <property type="entry name" value="YVTN repeat-like/Quinoprotein amine dehydrogenase"/>
    <property type="match status" value="3"/>
</dbReference>
<keyword evidence="3 7" id="KW-0597">Phosphoprotein</keyword>
<dbReference type="Pfam" id="PF07494">
    <property type="entry name" value="Reg_prop"/>
    <property type="match status" value="3"/>
</dbReference>
<dbReference type="SMART" id="SM00388">
    <property type="entry name" value="HisKA"/>
    <property type="match status" value="1"/>
</dbReference>
<dbReference type="SUPFAM" id="SSF46689">
    <property type="entry name" value="Homeodomain-like"/>
    <property type="match status" value="1"/>
</dbReference>
<evidence type="ECO:0000256" key="5">
    <source>
        <dbReference type="ARBA" id="ARBA00023125"/>
    </source>
</evidence>
<evidence type="ECO:0000313" key="12">
    <source>
        <dbReference type="Proteomes" id="UP001319045"/>
    </source>
</evidence>
<evidence type="ECO:0000259" key="10">
    <source>
        <dbReference type="PROSITE" id="PS50110"/>
    </source>
</evidence>
<dbReference type="CDD" id="cd00146">
    <property type="entry name" value="PKD"/>
    <property type="match status" value="1"/>
</dbReference>
<reference evidence="11 12" key="1">
    <citation type="journal article" date="2022" name="Int. J. Syst. Evol. Microbiol.">
        <title>Prevotella herbatica sp. nov., a plant polysaccharide-decomposing anaerobic bacterium isolated from a methanogenic reactor.</title>
        <authorList>
            <person name="Uek A."/>
            <person name="Tonouchi A."/>
            <person name="Kaku N."/>
            <person name="Ueki K."/>
        </authorList>
    </citation>
    <scope>NUCLEOTIDE SEQUENCE [LARGE SCALE GENOMIC DNA]</scope>
    <source>
        <strain evidence="11 12">WR041</strain>
    </source>
</reference>
<dbReference type="Pfam" id="PF02518">
    <property type="entry name" value="HATPase_c"/>
    <property type="match status" value="1"/>
</dbReference>
<dbReference type="Gene3D" id="1.10.10.60">
    <property type="entry name" value="Homeodomain-like"/>
    <property type="match status" value="1"/>
</dbReference>
<dbReference type="PROSITE" id="PS01124">
    <property type="entry name" value="HTH_ARAC_FAMILY_2"/>
    <property type="match status" value="1"/>
</dbReference>
<dbReference type="SMART" id="SM00342">
    <property type="entry name" value="HTH_ARAC"/>
    <property type="match status" value="1"/>
</dbReference>
<dbReference type="InterPro" id="IPR013783">
    <property type="entry name" value="Ig-like_fold"/>
</dbReference>
<dbReference type="SUPFAM" id="SSF52172">
    <property type="entry name" value="CheY-like"/>
    <property type="match status" value="1"/>
</dbReference>
<gene>
    <name evidence="11" type="ORF">prwr041_12010</name>
</gene>
<dbReference type="SUPFAM" id="SSF47384">
    <property type="entry name" value="Homodimeric domain of signal transducing histidine kinase"/>
    <property type="match status" value="1"/>
</dbReference>
<dbReference type="InterPro" id="IPR004358">
    <property type="entry name" value="Sig_transdc_His_kin-like_C"/>
</dbReference>
<evidence type="ECO:0000259" key="9">
    <source>
        <dbReference type="PROSITE" id="PS50109"/>
    </source>
</evidence>
<dbReference type="PROSITE" id="PS00041">
    <property type="entry name" value="HTH_ARAC_FAMILY_1"/>
    <property type="match status" value="1"/>
</dbReference>
<dbReference type="Pfam" id="PF00512">
    <property type="entry name" value="HisKA"/>
    <property type="match status" value="1"/>
</dbReference>
<dbReference type="InterPro" id="IPR003594">
    <property type="entry name" value="HATPase_dom"/>
</dbReference>
<dbReference type="PROSITE" id="PS51257">
    <property type="entry name" value="PROKAR_LIPOPROTEIN"/>
    <property type="match status" value="1"/>
</dbReference>
<evidence type="ECO:0000256" key="6">
    <source>
        <dbReference type="ARBA" id="ARBA00023163"/>
    </source>
</evidence>
<dbReference type="PANTHER" id="PTHR43547">
    <property type="entry name" value="TWO-COMPONENT HISTIDINE KINASE"/>
    <property type="match status" value="1"/>
</dbReference>
<dbReference type="SUPFAM" id="SSF63829">
    <property type="entry name" value="Calcium-dependent phosphotriesterase"/>
    <property type="match status" value="3"/>
</dbReference>
<keyword evidence="4" id="KW-0805">Transcription regulation</keyword>
<dbReference type="Gene3D" id="1.10.287.130">
    <property type="match status" value="1"/>
</dbReference>
<keyword evidence="12" id="KW-1185">Reference proteome</keyword>
<dbReference type="InterPro" id="IPR015943">
    <property type="entry name" value="WD40/YVTN_repeat-like_dom_sf"/>
</dbReference>
<keyword evidence="6" id="KW-0804">Transcription</keyword>
<dbReference type="Gene3D" id="3.30.565.10">
    <property type="entry name" value="Histidine kinase-like ATPase, C-terminal domain"/>
    <property type="match status" value="1"/>
</dbReference>
<dbReference type="PROSITE" id="PS50110">
    <property type="entry name" value="RESPONSE_REGULATORY"/>
    <property type="match status" value="1"/>
</dbReference>
<dbReference type="EMBL" id="AP024484">
    <property type="protein sequence ID" value="BCS85308.1"/>
    <property type="molecule type" value="Genomic_DNA"/>
</dbReference>
<protein>
    <recommendedName>
        <fullName evidence="2">histidine kinase</fullName>
        <ecNumber evidence="2">2.7.13.3</ecNumber>
    </recommendedName>
</protein>
<dbReference type="SUPFAM" id="SSF55874">
    <property type="entry name" value="ATPase domain of HSP90 chaperone/DNA topoisomerase II/histidine kinase"/>
    <property type="match status" value="1"/>
</dbReference>
<dbReference type="PROSITE" id="PS50109">
    <property type="entry name" value="HIS_KIN"/>
    <property type="match status" value="1"/>
</dbReference>
<keyword evidence="11" id="KW-0418">Kinase</keyword>